<keyword evidence="1" id="KW-0812">Transmembrane</keyword>
<dbReference type="Proteomes" id="UP000287605">
    <property type="component" value="Unassembled WGS sequence"/>
</dbReference>
<feature type="transmembrane region" description="Helical" evidence="1">
    <location>
        <begin position="36"/>
        <end position="59"/>
    </location>
</feature>
<sequence length="178" mass="19858">MARIEQKPGKVSFGQAVSDFFKGYVDFKGRTTRAGFWWALLMYLLVHISFLIIFLIFLFSSNASSIASNNVEQFFLNTMLGTGLLGLIYMLFVLGTILPMLTLTVRRYRDAGMTGSGIVLLLIAGYLLPRGGNGNTIISLVSYALMVFEFILAVLPTDTLFARSTDNDVKKFFLRVKP</sequence>
<dbReference type="RefSeq" id="WP_126808486.1">
    <property type="nucleotide sequence ID" value="NZ_NGKA01000007.1"/>
</dbReference>
<proteinExistence type="predicted"/>
<reference evidence="2 3" key="1">
    <citation type="submission" date="2017-05" db="EMBL/GenBank/DDBJ databases">
        <title>Vagococcus spp. assemblies.</title>
        <authorList>
            <person name="Gulvik C.A."/>
        </authorList>
    </citation>
    <scope>NUCLEOTIDE SEQUENCE [LARGE SCALE GENOMIC DNA]</scope>
    <source>
        <strain evidence="2 3">CCUG 51432</strain>
    </source>
</reference>
<keyword evidence="1" id="KW-1133">Transmembrane helix</keyword>
<dbReference type="AlphaFoldDB" id="A0A430AXB5"/>
<accession>A0A430AXB5</accession>
<gene>
    <name evidence="2" type="ORF">CBF29_06075</name>
</gene>
<feature type="transmembrane region" description="Helical" evidence="1">
    <location>
        <begin position="111"/>
        <end position="128"/>
    </location>
</feature>
<evidence type="ECO:0008006" key="4">
    <source>
        <dbReference type="Google" id="ProtNLM"/>
    </source>
</evidence>
<protein>
    <recommendedName>
        <fullName evidence="4">DUF805 domain-containing protein</fullName>
    </recommendedName>
</protein>
<evidence type="ECO:0000256" key="1">
    <source>
        <dbReference type="SAM" id="Phobius"/>
    </source>
</evidence>
<dbReference type="GO" id="GO:0016020">
    <property type="term" value="C:membrane"/>
    <property type="evidence" value="ECO:0007669"/>
    <property type="project" value="InterPro"/>
</dbReference>
<dbReference type="InterPro" id="IPR008523">
    <property type="entry name" value="DUF805"/>
</dbReference>
<evidence type="ECO:0000313" key="2">
    <source>
        <dbReference type="EMBL" id="RSU12693.1"/>
    </source>
</evidence>
<dbReference type="EMBL" id="NGKA01000007">
    <property type="protein sequence ID" value="RSU12693.1"/>
    <property type="molecule type" value="Genomic_DNA"/>
</dbReference>
<dbReference type="OrthoDB" id="2285053at2"/>
<feature type="transmembrane region" description="Helical" evidence="1">
    <location>
        <begin position="79"/>
        <end position="99"/>
    </location>
</feature>
<keyword evidence="1" id="KW-0472">Membrane</keyword>
<organism evidence="2 3">
    <name type="scientific">Vagococcus elongatus</name>
    <dbReference type="NCBI Taxonomy" id="180344"/>
    <lineage>
        <taxon>Bacteria</taxon>
        <taxon>Bacillati</taxon>
        <taxon>Bacillota</taxon>
        <taxon>Bacilli</taxon>
        <taxon>Lactobacillales</taxon>
        <taxon>Enterococcaceae</taxon>
        <taxon>Vagococcus</taxon>
    </lineage>
</organism>
<evidence type="ECO:0000313" key="3">
    <source>
        <dbReference type="Proteomes" id="UP000287605"/>
    </source>
</evidence>
<name>A0A430AXB5_9ENTE</name>
<keyword evidence="3" id="KW-1185">Reference proteome</keyword>
<dbReference type="Pfam" id="PF05656">
    <property type="entry name" value="DUF805"/>
    <property type="match status" value="1"/>
</dbReference>
<feature type="transmembrane region" description="Helical" evidence="1">
    <location>
        <begin position="140"/>
        <end position="161"/>
    </location>
</feature>
<comment type="caution">
    <text evidence="2">The sequence shown here is derived from an EMBL/GenBank/DDBJ whole genome shotgun (WGS) entry which is preliminary data.</text>
</comment>